<dbReference type="AlphaFoldDB" id="A0A0P0WZW7"/>
<protein>
    <submittedName>
        <fullName evidence="1">Os06g0661733 protein</fullName>
    </submittedName>
</protein>
<name>A0A0P0WZW7_ORYSJ</name>
<dbReference type="PaxDb" id="39947-A0A0P0WZW7"/>
<dbReference type="InParanoid" id="A0A0P0WZW7"/>
<reference evidence="1 2" key="3">
    <citation type="journal article" date="2013" name="Rice">
        <title>Improvement of the Oryza sativa Nipponbare reference genome using next generation sequence and optical map data.</title>
        <authorList>
            <person name="Kawahara Y."/>
            <person name="de la Bastide M."/>
            <person name="Hamilton J.P."/>
            <person name="Kanamori H."/>
            <person name="McCombie W.R."/>
            <person name="Ouyang S."/>
            <person name="Schwartz D.C."/>
            <person name="Tanaka T."/>
            <person name="Wu J."/>
            <person name="Zhou S."/>
            <person name="Childs K.L."/>
            <person name="Davidson R.M."/>
            <person name="Lin H."/>
            <person name="Quesada-Ocampo L."/>
            <person name="Vaillancourt B."/>
            <person name="Sakai H."/>
            <person name="Lee S.S."/>
            <person name="Kim J."/>
            <person name="Numa H."/>
            <person name="Itoh T."/>
            <person name="Buell C.R."/>
            <person name="Matsumoto T."/>
        </authorList>
    </citation>
    <scope>NUCLEOTIDE SEQUENCE [LARGE SCALE GENOMIC DNA]</scope>
    <source>
        <strain evidence="2">cv. Nipponbare</strain>
    </source>
</reference>
<keyword evidence="2" id="KW-1185">Reference proteome</keyword>
<proteinExistence type="predicted"/>
<sequence>MHQTLKHTISVMLHELFRQNNTQLPFCSISIINQEKVPRIRIKIIQTSYFSCTTLNCVCPVTPVQFYPIWKCLAIKIITKKLIMKLPDLFEVMHISMEDIEKRS</sequence>
<evidence type="ECO:0000313" key="2">
    <source>
        <dbReference type="Proteomes" id="UP000059680"/>
    </source>
</evidence>
<dbReference type="Proteomes" id="UP000059680">
    <property type="component" value="Chromosome 6"/>
</dbReference>
<reference evidence="1 2" key="2">
    <citation type="journal article" date="2013" name="Plant Cell Physiol.">
        <title>Rice Annotation Project Database (RAP-DB): an integrative and interactive database for rice genomics.</title>
        <authorList>
            <person name="Sakai H."/>
            <person name="Lee S.S."/>
            <person name="Tanaka T."/>
            <person name="Numa H."/>
            <person name="Kim J."/>
            <person name="Kawahara Y."/>
            <person name="Wakimoto H."/>
            <person name="Yang C.C."/>
            <person name="Iwamoto M."/>
            <person name="Abe T."/>
            <person name="Yamada Y."/>
            <person name="Muto A."/>
            <person name="Inokuchi H."/>
            <person name="Ikemura T."/>
            <person name="Matsumoto T."/>
            <person name="Sasaki T."/>
            <person name="Itoh T."/>
        </authorList>
    </citation>
    <scope>NUCLEOTIDE SEQUENCE [LARGE SCALE GENOMIC DNA]</scope>
    <source>
        <strain evidence="2">cv. Nipponbare</strain>
    </source>
</reference>
<organism evidence="1 2">
    <name type="scientific">Oryza sativa subsp. japonica</name>
    <name type="common">Rice</name>
    <dbReference type="NCBI Taxonomy" id="39947"/>
    <lineage>
        <taxon>Eukaryota</taxon>
        <taxon>Viridiplantae</taxon>
        <taxon>Streptophyta</taxon>
        <taxon>Embryophyta</taxon>
        <taxon>Tracheophyta</taxon>
        <taxon>Spermatophyta</taxon>
        <taxon>Magnoliopsida</taxon>
        <taxon>Liliopsida</taxon>
        <taxon>Poales</taxon>
        <taxon>Poaceae</taxon>
        <taxon>BOP clade</taxon>
        <taxon>Oryzoideae</taxon>
        <taxon>Oryzeae</taxon>
        <taxon>Oryzinae</taxon>
        <taxon>Oryza</taxon>
        <taxon>Oryza sativa</taxon>
    </lineage>
</organism>
<gene>
    <name evidence="1" type="ordered locus">Os06g0661733</name>
    <name evidence="1" type="ORF">OSNPB_060661733</name>
</gene>
<evidence type="ECO:0000313" key="1">
    <source>
        <dbReference type="EMBL" id="BAS98987.1"/>
    </source>
</evidence>
<dbReference type="Gramene" id="Os06t0661733-00">
    <property type="protein sequence ID" value="Os06t0661733-00"/>
    <property type="gene ID" value="Os06g0661733"/>
</dbReference>
<reference evidence="2" key="1">
    <citation type="journal article" date="2005" name="Nature">
        <title>The map-based sequence of the rice genome.</title>
        <authorList>
            <consortium name="International rice genome sequencing project (IRGSP)"/>
            <person name="Matsumoto T."/>
            <person name="Wu J."/>
            <person name="Kanamori H."/>
            <person name="Katayose Y."/>
            <person name="Fujisawa M."/>
            <person name="Namiki N."/>
            <person name="Mizuno H."/>
            <person name="Yamamoto K."/>
            <person name="Antonio B.A."/>
            <person name="Baba T."/>
            <person name="Sakata K."/>
            <person name="Nagamura Y."/>
            <person name="Aoki H."/>
            <person name="Arikawa K."/>
            <person name="Arita K."/>
            <person name="Bito T."/>
            <person name="Chiden Y."/>
            <person name="Fujitsuka N."/>
            <person name="Fukunaka R."/>
            <person name="Hamada M."/>
            <person name="Harada C."/>
            <person name="Hayashi A."/>
            <person name="Hijishita S."/>
            <person name="Honda M."/>
            <person name="Hosokawa S."/>
            <person name="Ichikawa Y."/>
            <person name="Idonuma A."/>
            <person name="Iijima M."/>
            <person name="Ikeda M."/>
            <person name="Ikeno M."/>
            <person name="Ito K."/>
            <person name="Ito S."/>
            <person name="Ito T."/>
            <person name="Ito Y."/>
            <person name="Ito Y."/>
            <person name="Iwabuchi A."/>
            <person name="Kamiya K."/>
            <person name="Karasawa W."/>
            <person name="Kurita K."/>
            <person name="Katagiri S."/>
            <person name="Kikuta A."/>
            <person name="Kobayashi H."/>
            <person name="Kobayashi N."/>
            <person name="Machita K."/>
            <person name="Maehara T."/>
            <person name="Masukawa M."/>
            <person name="Mizubayashi T."/>
            <person name="Mukai Y."/>
            <person name="Nagasaki H."/>
            <person name="Nagata Y."/>
            <person name="Naito S."/>
            <person name="Nakashima M."/>
            <person name="Nakama Y."/>
            <person name="Nakamichi Y."/>
            <person name="Nakamura M."/>
            <person name="Meguro A."/>
            <person name="Negishi M."/>
            <person name="Ohta I."/>
            <person name="Ohta T."/>
            <person name="Okamoto M."/>
            <person name="Ono N."/>
            <person name="Saji S."/>
            <person name="Sakaguchi M."/>
            <person name="Sakai K."/>
            <person name="Shibata M."/>
            <person name="Shimokawa T."/>
            <person name="Song J."/>
            <person name="Takazaki Y."/>
            <person name="Terasawa K."/>
            <person name="Tsugane M."/>
            <person name="Tsuji K."/>
            <person name="Ueda S."/>
            <person name="Waki K."/>
            <person name="Yamagata H."/>
            <person name="Yamamoto M."/>
            <person name="Yamamoto S."/>
            <person name="Yamane H."/>
            <person name="Yoshiki S."/>
            <person name="Yoshihara R."/>
            <person name="Yukawa K."/>
            <person name="Zhong H."/>
            <person name="Yano M."/>
            <person name="Yuan Q."/>
            <person name="Ouyang S."/>
            <person name="Liu J."/>
            <person name="Jones K.M."/>
            <person name="Gansberger K."/>
            <person name="Moffat K."/>
            <person name="Hill J."/>
            <person name="Bera J."/>
            <person name="Fadrosh D."/>
            <person name="Jin S."/>
            <person name="Johri S."/>
            <person name="Kim M."/>
            <person name="Overton L."/>
            <person name="Reardon M."/>
            <person name="Tsitrin T."/>
            <person name="Vuong H."/>
            <person name="Weaver B."/>
            <person name="Ciecko A."/>
            <person name="Tallon L."/>
            <person name="Jackson J."/>
            <person name="Pai G."/>
            <person name="Aken S.V."/>
            <person name="Utterback T."/>
            <person name="Reidmuller S."/>
            <person name="Feldblyum T."/>
            <person name="Hsiao J."/>
            <person name="Zismann V."/>
            <person name="Iobst S."/>
            <person name="de Vazeille A.R."/>
            <person name="Buell C.R."/>
            <person name="Ying K."/>
            <person name="Li Y."/>
            <person name="Lu T."/>
            <person name="Huang Y."/>
            <person name="Zhao Q."/>
            <person name="Feng Q."/>
            <person name="Zhang L."/>
            <person name="Zhu J."/>
            <person name="Weng Q."/>
            <person name="Mu J."/>
            <person name="Lu Y."/>
            <person name="Fan D."/>
            <person name="Liu Y."/>
            <person name="Guan J."/>
            <person name="Zhang Y."/>
            <person name="Yu S."/>
            <person name="Liu X."/>
            <person name="Zhang Y."/>
            <person name="Hong G."/>
            <person name="Han B."/>
            <person name="Choisne N."/>
            <person name="Demange N."/>
            <person name="Orjeda G."/>
            <person name="Samain S."/>
            <person name="Cattolico L."/>
            <person name="Pelletier E."/>
            <person name="Couloux A."/>
            <person name="Segurens B."/>
            <person name="Wincker P."/>
            <person name="D'Hont A."/>
            <person name="Scarpelli C."/>
            <person name="Weissenbach J."/>
            <person name="Salanoubat M."/>
            <person name="Quetier F."/>
            <person name="Yu Y."/>
            <person name="Kim H.R."/>
            <person name="Rambo T."/>
            <person name="Currie J."/>
            <person name="Collura K."/>
            <person name="Luo M."/>
            <person name="Yang T."/>
            <person name="Ammiraju J.S.S."/>
            <person name="Engler F."/>
            <person name="Soderlund C."/>
            <person name="Wing R.A."/>
            <person name="Palmer L.E."/>
            <person name="de la Bastide M."/>
            <person name="Spiegel L."/>
            <person name="Nascimento L."/>
            <person name="Zutavern T."/>
            <person name="O'Shaughnessy A."/>
            <person name="Dike S."/>
            <person name="Dedhia N."/>
            <person name="Preston R."/>
            <person name="Balija V."/>
            <person name="McCombie W.R."/>
            <person name="Chow T."/>
            <person name="Chen H."/>
            <person name="Chung M."/>
            <person name="Chen C."/>
            <person name="Shaw J."/>
            <person name="Wu H."/>
            <person name="Hsiao K."/>
            <person name="Chao Y."/>
            <person name="Chu M."/>
            <person name="Cheng C."/>
            <person name="Hour A."/>
            <person name="Lee P."/>
            <person name="Lin S."/>
            <person name="Lin Y."/>
            <person name="Liou J."/>
            <person name="Liu S."/>
            <person name="Hsing Y."/>
            <person name="Raghuvanshi S."/>
            <person name="Mohanty A."/>
            <person name="Bharti A.K."/>
            <person name="Gaur A."/>
            <person name="Gupta V."/>
            <person name="Kumar D."/>
            <person name="Ravi V."/>
            <person name="Vij S."/>
            <person name="Kapur A."/>
            <person name="Khurana P."/>
            <person name="Khurana P."/>
            <person name="Khurana J.P."/>
            <person name="Tyagi A.K."/>
            <person name="Gaikwad K."/>
            <person name="Singh A."/>
            <person name="Dalal V."/>
            <person name="Srivastava S."/>
            <person name="Dixit A."/>
            <person name="Pal A.K."/>
            <person name="Ghazi I.A."/>
            <person name="Yadav M."/>
            <person name="Pandit A."/>
            <person name="Bhargava A."/>
            <person name="Sureshbabu K."/>
            <person name="Batra K."/>
            <person name="Sharma T.R."/>
            <person name="Mohapatra T."/>
            <person name="Singh N.K."/>
            <person name="Messing J."/>
            <person name="Nelson A.B."/>
            <person name="Fuks G."/>
            <person name="Kavchok S."/>
            <person name="Keizer G."/>
            <person name="Linton E."/>
            <person name="Llaca V."/>
            <person name="Song R."/>
            <person name="Tanyolac B."/>
            <person name="Young S."/>
            <person name="Ho-Il K."/>
            <person name="Hahn J.H."/>
            <person name="Sangsakoo G."/>
            <person name="Vanavichit A."/>
            <person name="de Mattos Luiz.A.T."/>
            <person name="Zimmer P.D."/>
            <person name="Malone G."/>
            <person name="Dellagostin O."/>
            <person name="de Oliveira A.C."/>
            <person name="Bevan M."/>
            <person name="Bancroft I."/>
            <person name="Minx P."/>
            <person name="Cordum H."/>
            <person name="Wilson R."/>
            <person name="Cheng Z."/>
            <person name="Jin W."/>
            <person name="Jiang J."/>
            <person name="Leong S.A."/>
            <person name="Iwama H."/>
            <person name="Gojobori T."/>
            <person name="Itoh T."/>
            <person name="Niimura Y."/>
            <person name="Fujii Y."/>
            <person name="Habara T."/>
            <person name="Sakai H."/>
            <person name="Sato Y."/>
            <person name="Wilson G."/>
            <person name="Kumar K."/>
            <person name="McCouch S."/>
            <person name="Juretic N."/>
            <person name="Hoen D."/>
            <person name="Wright S."/>
            <person name="Bruskiewich R."/>
            <person name="Bureau T."/>
            <person name="Miyao A."/>
            <person name="Hirochika H."/>
            <person name="Nishikawa T."/>
            <person name="Kadowaki K."/>
            <person name="Sugiura M."/>
            <person name="Burr B."/>
            <person name="Sasaki T."/>
        </authorList>
    </citation>
    <scope>NUCLEOTIDE SEQUENCE [LARGE SCALE GENOMIC DNA]</scope>
    <source>
        <strain evidence="2">cv. Nipponbare</strain>
    </source>
</reference>
<accession>A0A0P0WZW7</accession>
<dbReference type="EMBL" id="AP014962">
    <property type="protein sequence ID" value="BAS98987.1"/>
    <property type="molecule type" value="Genomic_DNA"/>
</dbReference>